<sequence>MNSLMCCPQGTTTLIAIGILISDSGAIYELPIFIPSTII</sequence>
<organism evidence="1">
    <name type="scientific">Rhizophora mucronata</name>
    <name type="common">Asiatic mangrove</name>
    <dbReference type="NCBI Taxonomy" id="61149"/>
    <lineage>
        <taxon>Eukaryota</taxon>
        <taxon>Viridiplantae</taxon>
        <taxon>Streptophyta</taxon>
        <taxon>Embryophyta</taxon>
        <taxon>Tracheophyta</taxon>
        <taxon>Spermatophyta</taxon>
        <taxon>Magnoliopsida</taxon>
        <taxon>eudicotyledons</taxon>
        <taxon>Gunneridae</taxon>
        <taxon>Pentapetalae</taxon>
        <taxon>rosids</taxon>
        <taxon>fabids</taxon>
        <taxon>Malpighiales</taxon>
        <taxon>Rhizophoraceae</taxon>
        <taxon>Rhizophora</taxon>
    </lineage>
</organism>
<protein>
    <submittedName>
        <fullName evidence="1">Uncharacterized protein</fullName>
    </submittedName>
</protein>
<accession>A0A2P2N1X4</accession>
<dbReference type="EMBL" id="GGEC01055984">
    <property type="protein sequence ID" value="MBX36468.1"/>
    <property type="molecule type" value="Transcribed_RNA"/>
</dbReference>
<evidence type="ECO:0000313" key="1">
    <source>
        <dbReference type="EMBL" id="MBX36468.1"/>
    </source>
</evidence>
<dbReference type="AlphaFoldDB" id="A0A2P2N1X4"/>
<proteinExistence type="predicted"/>
<reference evidence="1" key="1">
    <citation type="submission" date="2018-02" db="EMBL/GenBank/DDBJ databases">
        <title>Rhizophora mucronata_Transcriptome.</title>
        <authorList>
            <person name="Meera S.P."/>
            <person name="Sreeshan A."/>
            <person name="Augustine A."/>
        </authorList>
    </citation>
    <scope>NUCLEOTIDE SEQUENCE</scope>
    <source>
        <tissue evidence="1">Leaf</tissue>
    </source>
</reference>
<name>A0A2P2N1X4_RHIMU</name>